<dbReference type="EMBL" id="JABCKV010000090">
    <property type="protein sequence ID" value="KAG5643901.1"/>
    <property type="molecule type" value="Genomic_DNA"/>
</dbReference>
<proteinExistence type="predicted"/>
<evidence type="ECO:0000313" key="3">
    <source>
        <dbReference type="Proteomes" id="UP000775547"/>
    </source>
</evidence>
<gene>
    <name evidence="2" type="ORF">DXG03_009472</name>
</gene>
<reference evidence="2" key="1">
    <citation type="submission" date="2020-07" db="EMBL/GenBank/DDBJ databases">
        <authorList>
            <person name="Nieuwenhuis M."/>
            <person name="Van De Peppel L.J.J."/>
        </authorList>
    </citation>
    <scope>NUCLEOTIDE SEQUENCE</scope>
    <source>
        <strain evidence="2">AP01</strain>
        <tissue evidence="2">Mycelium</tissue>
    </source>
</reference>
<sequence length="528" mass="58194">MRFFKSFKLLHRRTKSDPINAIISDFSRHNHTSSISNGISRPFLTALARSAPESAIHPSIHLNLRILDLETENSSLRVATASSLNELTELRSQLKATQVELYAELHRGVRQRREDTSEIERLRETLAQYEPFLELVVNADPNRVFLADAHVSLRNGHALDQALLNAVKRTTTTDAPGDVPSLIGVPSVLGLRSHDEYQSALQLTLKSRMQLRQSKKIAKFWKNTATEDGKNTHVVTPSPSAISSICEALPAERQKAVDDLIARRKSNPRHFYTPVRTPLHHEALVTSSMPPVNSGSTSLAHLPSSSRPSLSPLASQSLRQELVNISSKNRMSKWPSGLGRKPLGQIDLNPRNTALIAPSHPITPRKKFSSSVSDPFGPTHGESESFVKASIDDLVSPPRARLVDSERHSLTNIVEENESRCESSPSSNDVSREWVTCDSHQEDASFGSNAETLIHASPITPPKKRALIKAETAKSRLPIPVFRSLKRLSSMTLATVIGNAAPSSLPPKPKIPVRSPTRLPVRPSAKSR</sequence>
<dbReference type="OrthoDB" id="2798624at2759"/>
<feature type="compositionally biased region" description="Low complexity" evidence="1">
    <location>
        <begin position="298"/>
        <end position="314"/>
    </location>
</feature>
<protein>
    <submittedName>
        <fullName evidence="2">Uncharacterized protein</fullName>
    </submittedName>
</protein>
<organism evidence="2 3">
    <name type="scientific">Asterophora parasitica</name>
    <dbReference type="NCBI Taxonomy" id="117018"/>
    <lineage>
        <taxon>Eukaryota</taxon>
        <taxon>Fungi</taxon>
        <taxon>Dikarya</taxon>
        <taxon>Basidiomycota</taxon>
        <taxon>Agaricomycotina</taxon>
        <taxon>Agaricomycetes</taxon>
        <taxon>Agaricomycetidae</taxon>
        <taxon>Agaricales</taxon>
        <taxon>Tricholomatineae</taxon>
        <taxon>Lyophyllaceae</taxon>
        <taxon>Asterophora</taxon>
    </lineage>
</organism>
<comment type="caution">
    <text evidence="2">The sequence shown here is derived from an EMBL/GenBank/DDBJ whole genome shotgun (WGS) entry which is preliminary data.</text>
</comment>
<name>A0A9P7K9W3_9AGAR</name>
<evidence type="ECO:0000313" key="2">
    <source>
        <dbReference type="EMBL" id="KAG5643901.1"/>
    </source>
</evidence>
<reference evidence="2" key="2">
    <citation type="submission" date="2021-10" db="EMBL/GenBank/DDBJ databases">
        <title>Phylogenomics reveals ancestral predisposition of the termite-cultivated fungus Termitomyces towards a domesticated lifestyle.</title>
        <authorList>
            <person name="Auxier B."/>
            <person name="Grum-Grzhimaylo A."/>
            <person name="Cardenas M.E."/>
            <person name="Lodge J.D."/>
            <person name="Laessoe T."/>
            <person name="Pedersen O."/>
            <person name="Smith M.E."/>
            <person name="Kuyper T.W."/>
            <person name="Franco-Molano E.A."/>
            <person name="Baroni T.J."/>
            <person name="Aanen D.K."/>
        </authorList>
    </citation>
    <scope>NUCLEOTIDE SEQUENCE</scope>
    <source>
        <strain evidence="2">AP01</strain>
        <tissue evidence="2">Mycelium</tissue>
    </source>
</reference>
<dbReference type="AlphaFoldDB" id="A0A9P7K9W3"/>
<feature type="compositionally biased region" description="Polar residues" evidence="1">
    <location>
        <begin position="286"/>
        <end position="297"/>
    </location>
</feature>
<feature type="region of interest" description="Disordered" evidence="1">
    <location>
        <begin position="355"/>
        <end position="383"/>
    </location>
</feature>
<evidence type="ECO:0000256" key="1">
    <source>
        <dbReference type="SAM" id="MobiDB-lite"/>
    </source>
</evidence>
<feature type="region of interest" description="Disordered" evidence="1">
    <location>
        <begin position="286"/>
        <end position="314"/>
    </location>
</feature>
<accession>A0A9P7K9W3</accession>
<keyword evidence="3" id="KW-1185">Reference proteome</keyword>
<dbReference type="Proteomes" id="UP000775547">
    <property type="component" value="Unassembled WGS sequence"/>
</dbReference>
<feature type="region of interest" description="Disordered" evidence="1">
    <location>
        <begin position="499"/>
        <end position="528"/>
    </location>
</feature>